<evidence type="ECO:0000256" key="8">
    <source>
        <dbReference type="ARBA" id="ARBA00022989"/>
    </source>
</evidence>
<name>A0A2X0MLG8_9BASI</name>
<dbReference type="Pfam" id="PF04597">
    <property type="entry name" value="Ribophorin_I"/>
    <property type="match status" value="1"/>
</dbReference>
<dbReference type="InterPro" id="IPR007676">
    <property type="entry name" value="Ribophorin_I"/>
</dbReference>
<dbReference type="STRING" id="796604.A0A2X0MLG8"/>
<evidence type="ECO:0000256" key="3">
    <source>
        <dbReference type="ARBA" id="ARBA00004922"/>
    </source>
</evidence>
<keyword evidence="12" id="KW-1185">Reference proteome</keyword>
<sequence length="559" mass="61053">MRVVLSSRLPMWTSVGVLLSSTFASVVGLSSTYVSPSPFHASSIVSTVNVGGPLTTTFTSYTLNYQPSADSGSSDEKNSHWTVGVEGQPGFVEARIGRGPHKQKALLEVEEVKSSVGQDGARSTTFLPKNRQLFWKYIILATGGTQSAYGKHQHMCSGSSPKGLTFYAITVPKPTDESAQTVVTLETVTAHLNKPLEESRPQVTEGVRMQWSSDISHLLAGLDPADVTALESIKIKVVCPTPRISEVKAPPLFDESHPQGGATVTFTSKGAPSDIFVPSSGPQIASVVYQLSEAIPSVRKLERIVETSHWGAKASFQDNIDLYNPEPKLQGHFSRLEHQRLMMQNRAKANSITDLSIQLPAGANNAYYYDLVGNVSTSNFRPSPPLTLTQKSKGKAPAPALLELKPRYPLQGGWNYSFTIGFDVPLSDSVKALNRNDGKRMFLLAVPFVTPLKDVAMDDVTVEIRLPEGASDIKVTPPFPVDSLTIDALSKGYLDSTGRPTVRLYKRSCSDRHSSPIFVEYSLPLYREFLQKPLSVAMVMLTVFVLTLIARRTEWAIPK</sequence>
<dbReference type="PANTHER" id="PTHR21049">
    <property type="entry name" value="RIBOPHORIN I"/>
    <property type="match status" value="1"/>
</dbReference>
<evidence type="ECO:0000256" key="7">
    <source>
        <dbReference type="ARBA" id="ARBA00022824"/>
    </source>
</evidence>
<comment type="similarity">
    <text evidence="4 10">Belongs to the OST1 family.</text>
</comment>
<evidence type="ECO:0000256" key="2">
    <source>
        <dbReference type="ARBA" id="ARBA00004115"/>
    </source>
</evidence>
<dbReference type="AlphaFoldDB" id="A0A2X0MLG8"/>
<dbReference type="GO" id="GO:0018279">
    <property type="term" value="P:protein N-linked glycosylation via asparagine"/>
    <property type="evidence" value="ECO:0007669"/>
    <property type="project" value="TreeGrafter"/>
</dbReference>
<comment type="function">
    <text evidence="1 10">Subunit of the oligosaccharyl transferase (OST) complex that catalyzes the initial transfer of a defined glycan (Glc(3)Man(9)GlcNAc(2) in eukaryotes) from the lipid carrier dolichol-pyrophosphate to an asparagine residue within an Asn-X-Ser/Thr consensus motif in nascent polypeptide chains, the first step in protein N-glycosylation. N-glycosylation occurs cotranslationally and the complex associates with the Sec61 complex at the channel-forming translocon complex that mediates protein translocation across the endoplasmic reticulum (ER). All subunits are required for a maximal enzyme activity.</text>
</comment>
<dbReference type="GO" id="GO:0008250">
    <property type="term" value="C:oligosaccharyltransferase complex"/>
    <property type="evidence" value="ECO:0007669"/>
    <property type="project" value="UniProtKB-UniRule"/>
</dbReference>
<keyword evidence="6" id="KW-0732">Signal</keyword>
<keyword evidence="5 10" id="KW-0812">Transmembrane</keyword>
<evidence type="ECO:0000256" key="10">
    <source>
        <dbReference type="RuleBase" id="RU361143"/>
    </source>
</evidence>
<comment type="pathway">
    <text evidence="3 10">Protein modification; protein glycosylation.</text>
</comment>
<evidence type="ECO:0000256" key="9">
    <source>
        <dbReference type="ARBA" id="ARBA00023136"/>
    </source>
</evidence>
<accession>A0A2X0MLG8</accession>
<dbReference type="PANTHER" id="PTHR21049:SF0">
    <property type="entry name" value="DOLICHYL-DIPHOSPHOOLIGOSACCHARIDE--PROTEIN GLYCOSYLTRANSFERASE SUBUNIT 1"/>
    <property type="match status" value="1"/>
</dbReference>
<gene>
    <name evidence="11" type="primary">BQ5605_C028g10561</name>
    <name evidence="11" type="ORF">BQ5605_C028G10561</name>
</gene>
<evidence type="ECO:0000313" key="11">
    <source>
        <dbReference type="EMBL" id="SGZ13304.1"/>
    </source>
</evidence>
<keyword evidence="8 10" id="KW-1133">Transmembrane helix</keyword>
<reference evidence="11 12" key="1">
    <citation type="submission" date="2016-11" db="EMBL/GenBank/DDBJ databases">
        <authorList>
            <person name="Jaros S."/>
            <person name="Januszkiewicz K."/>
            <person name="Wedrychowicz H."/>
        </authorList>
    </citation>
    <scope>NUCLEOTIDE SEQUENCE [LARGE SCALE GENOMIC DNA]</scope>
</reference>
<proteinExistence type="inferred from homology"/>
<evidence type="ECO:0000256" key="1">
    <source>
        <dbReference type="ARBA" id="ARBA00002791"/>
    </source>
</evidence>
<keyword evidence="7 10" id="KW-0256">Endoplasmic reticulum</keyword>
<feature type="transmembrane region" description="Helical" evidence="10">
    <location>
        <begin position="533"/>
        <end position="550"/>
    </location>
</feature>
<protein>
    <recommendedName>
        <fullName evidence="10">Dolichyl-diphosphooligosaccharide--protein glycosyltransferase subunit 1</fullName>
    </recommendedName>
</protein>
<keyword evidence="9 10" id="KW-0472">Membrane</keyword>
<evidence type="ECO:0000256" key="5">
    <source>
        <dbReference type="ARBA" id="ARBA00022692"/>
    </source>
</evidence>
<evidence type="ECO:0000313" key="12">
    <source>
        <dbReference type="Proteomes" id="UP000249464"/>
    </source>
</evidence>
<dbReference type="UniPathway" id="UPA00378"/>
<evidence type="ECO:0000256" key="6">
    <source>
        <dbReference type="ARBA" id="ARBA00022729"/>
    </source>
</evidence>
<comment type="subunit">
    <text evidence="10">Component of the oligosaccharyltransferase (OST) complex.</text>
</comment>
<dbReference type="Proteomes" id="UP000249464">
    <property type="component" value="Unassembled WGS sequence"/>
</dbReference>
<organism evidence="11 12">
    <name type="scientific">Microbotryum silenes-dioicae</name>
    <dbReference type="NCBI Taxonomy" id="796604"/>
    <lineage>
        <taxon>Eukaryota</taxon>
        <taxon>Fungi</taxon>
        <taxon>Dikarya</taxon>
        <taxon>Basidiomycota</taxon>
        <taxon>Pucciniomycotina</taxon>
        <taxon>Microbotryomycetes</taxon>
        <taxon>Microbotryales</taxon>
        <taxon>Microbotryaceae</taxon>
        <taxon>Microbotryum</taxon>
    </lineage>
</organism>
<dbReference type="EMBL" id="FQNC01000080">
    <property type="protein sequence ID" value="SGZ13304.1"/>
    <property type="molecule type" value="Genomic_DNA"/>
</dbReference>
<comment type="subcellular location">
    <subcellularLocation>
        <location evidence="2 10">Endoplasmic reticulum membrane</location>
        <topology evidence="2 10">Single-pass type I membrane protein</topology>
    </subcellularLocation>
</comment>
<evidence type="ECO:0000256" key="4">
    <source>
        <dbReference type="ARBA" id="ARBA00008905"/>
    </source>
</evidence>